<dbReference type="KEGG" id="phet:94288467"/>
<dbReference type="OrthoDB" id="271721at2759"/>
<dbReference type="RefSeq" id="XP_067754547.1">
    <property type="nucleotide sequence ID" value="XM_067898390.1"/>
</dbReference>
<dbReference type="EMBL" id="JAFJZO010000032">
    <property type="protein sequence ID" value="KAG5496064.1"/>
    <property type="molecule type" value="Genomic_DNA"/>
</dbReference>
<accession>A0A836HNJ2</accession>
<organism evidence="2 3">
    <name type="scientific">Porcisia hertigi</name>
    <dbReference type="NCBI Taxonomy" id="2761500"/>
    <lineage>
        <taxon>Eukaryota</taxon>
        <taxon>Discoba</taxon>
        <taxon>Euglenozoa</taxon>
        <taxon>Kinetoplastea</taxon>
        <taxon>Metakinetoplastina</taxon>
        <taxon>Trypanosomatida</taxon>
        <taxon>Trypanosomatidae</taxon>
        <taxon>Leishmaniinae</taxon>
        <taxon>Porcisia</taxon>
    </lineage>
</organism>
<reference evidence="2 3" key="1">
    <citation type="submission" date="2021-02" db="EMBL/GenBank/DDBJ databases">
        <title>Porcisia hertigi Genome sequencing and assembly.</title>
        <authorList>
            <person name="Almutairi H."/>
            <person name="Gatherer D."/>
        </authorList>
    </citation>
    <scope>NUCLEOTIDE SEQUENCE [LARGE SCALE GENOMIC DNA]</scope>
    <source>
        <strain evidence="2 3">C119</strain>
    </source>
</reference>
<comment type="caution">
    <text evidence="2">The sequence shown here is derived from an EMBL/GenBank/DDBJ whole genome shotgun (WGS) entry which is preliminary data.</text>
</comment>
<evidence type="ECO:0000313" key="2">
    <source>
        <dbReference type="EMBL" id="KAG5496064.1"/>
    </source>
</evidence>
<dbReference type="AlphaFoldDB" id="A0A836HNJ2"/>
<proteinExistence type="predicted"/>
<name>A0A836HNJ2_9TRYP</name>
<evidence type="ECO:0000313" key="3">
    <source>
        <dbReference type="Proteomes" id="UP000674318"/>
    </source>
</evidence>
<dbReference type="GeneID" id="94288467"/>
<sequence length="382" mass="42367">MNHPKLLPSQELILHQVSVDTFSPSTASVLRFPTSPLLPRPTLSDPSAASASSPSIPCSPLKTPSTVAAPSIVCPQIRQRDEWESSLVDVDRFVLDSHYLHTSILDRRDPVSVRYIADKFDLAWLSRRSMLVARRDDGVVSVVRGKTGVAGCYMPTMSMLSMSVLEDTFTALELAAYTHPEVPLERLLLYARPLLSEKDLGEEVLGELHAYWLLRRSGTGGLIPGISDLRVTIREDNELALCHPAVLRDCPLPFKQRDWYVPVVKRRRPASLENDSPLKSSRTETPSGGASTTSPVAQLQACEMHAEKALRLSRAMLRREETRQTHMQLTLYELAALRSLIKETRDDCEAAQASLPTSTLSRYLVAMVPPSESEAEPSLCTE</sequence>
<evidence type="ECO:0000256" key="1">
    <source>
        <dbReference type="SAM" id="MobiDB-lite"/>
    </source>
</evidence>
<gene>
    <name evidence="2" type="ORF">JKF63_02362</name>
</gene>
<protein>
    <submittedName>
        <fullName evidence="2">Uncharacterized protein</fullName>
    </submittedName>
</protein>
<feature type="compositionally biased region" description="Polar residues" evidence="1">
    <location>
        <begin position="273"/>
        <end position="295"/>
    </location>
</feature>
<dbReference type="Proteomes" id="UP000674318">
    <property type="component" value="Chromosome 32"/>
</dbReference>
<keyword evidence="3" id="KW-1185">Reference proteome</keyword>
<feature type="region of interest" description="Disordered" evidence="1">
    <location>
        <begin position="271"/>
        <end position="295"/>
    </location>
</feature>